<gene>
    <name evidence="1" type="ORF">NCTC12877_00670</name>
</gene>
<proteinExistence type="predicted"/>
<name>A0A378QXA7_9GAMM</name>
<reference evidence="1 2" key="1">
    <citation type="submission" date="2018-06" db="EMBL/GenBank/DDBJ databases">
        <authorList>
            <consortium name="Pathogen Informatics"/>
            <person name="Doyle S."/>
        </authorList>
    </citation>
    <scope>NUCLEOTIDE SEQUENCE [LARGE SCALE GENOMIC DNA]</scope>
    <source>
        <strain evidence="1 2">NCTC12877</strain>
    </source>
</reference>
<sequence length="80" mass="9328">MSSQKISFKVMVMFSEVLEEVITEYNQLYETDFHITNIVDDDLSFCTIEATKYQLKDIFGLGYSLSLTQNEKKSKGEIDW</sequence>
<protein>
    <submittedName>
        <fullName evidence="1">Uncharacterized protein</fullName>
    </submittedName>
</protein>
<dbReference type="AlphaFoldDB" id="A0A378QXA7"/>
<evidence type="ECO:0000313" key="2">
    <source>
        <dbReference type="Proteomes" id="UP000254065"/>
    </source>
</evidence>
<keyword evidence="2" id="KW-1185">Reference proteome</keyword>
<dbReference type="Proteomes" id="UP000254065">
    <property type="component" value="Unassembled WGS sequence"/>
</dbReference>
<evidence type="ECO:0000313" key="1">
    <source>
        <dbReference type="EMBL" id="STZ07693.1"/>
    </source>
</evidence>
<dbReference type="EMBL" id="UGQB01000004">
    <property type="protein sequence ID" value="STZ07693.1"/>
    <property type="molecule type" value="Genomic_DNA"/>
</dbReference>
<accession>A0A378QXA7</accession>
<dbReference type="RefSeq" id="WP_115341028.1">
    <property type="nucleotide sequence ID" value="NZ_UGQB01000004.1"/>
</dbReference>
<organism evidence="1 2">
    <name type="scientific">Moraxella caprae</name>
    <dbReference type="NCBI Taxonomy" id="90240"/>
    <lineage>
        <taxon>Bacteria</taxon>
        <taxon>Pseudomonadati</taxon>
        <taxon>Pseudomonadota</taxon>
        <taxon>Gammaproteobacteria</taxon>
        <taxon>Moraxellales</taxon>
        <taxon>Moraxellaceae</taxon>
        <taxon>Moraxella</taxon>
    </lineage>
</organism>